<reference evidence="1" key="1">
    <citation type="journal article" date="2012" name="Nature">
        <title>Algal genomes reveal evolutionary mosaicism and the fate of nucleomorphs.</title>
        <authorList>
            <consortium name="DOE Joint Genome Institute"/>
            <person name="Curtis B.A."/>
            <person name="Tanifuji G."/>
            <person name="Burki F."/>
            <person name="Gruber A."/>
            <person name="Irimia M."/>
            <person name="Maruyama S."/>
            <person name="Arias M.C."/>
            <person name="Ball S.G."/>
            <person name="Gile G.H."/>
            <person name="Hirakawa Y."/>
            <person name="Hopkins J.F."/>
            <person name="Kuo A."/>
            <person name="Rensing S.A."/>
            <person name="Schmutz J."/>
            <person name="Symeonidi A."/>
            <person name="Elias M."/>
            <person name="Eveleigh R.J."/>
            <person name="Herman E.K."/>
            <person name="Klute M.J."/>
            <person name="Nakayama T."/>
            <person name="Obornik M."/>
            <person name="Reyes-Prieto A."/>
            <person name="Armbrust E.V."/>
            <person name="Aves S.J."/>
            <person name="Beiko R.G."/>
            <person name="Coutinho P."/>
            <person name="Dacks J.B."/>
            <person name="Durnford D.G."/>
            <person name="Fast N.M."/>
            <person name="Green B.R."/>
            <person name="Grisdale C.J."/>
            <person name="Hempel F."/>
            <person name="Henrissat B."/>
            <person name="Hoppner M.P."/>
            <person name="Ishida K."/>
            <person name="Kim E."/>
            <person name="Koreny L."/>
            <person name="Kroth P.G."/>
            <person name="Liu Y."/>
            <person name="Malik S.B."/>
            <person name="Maier U.G."/>
            <person name="McRose D."/>
            <person name="Mock T."/>
            <person name="Neilson J.A."/>
            <person name="Onodera N.T."/>
            <person name="Poole A.M."/>
            <person name="Pritham E.J."/>
            <person name="Richards T.A."/>
            <person name="Rocap G."/>
            <person name="Roy S.W."/>
            <person name="Sarai C."/>
            <person name="Schaack S."/>
            <person name="Shirato S."/>
            <person name="Slamovits C.H."/>
            <person name="Spencer D.F."/>
            <person name="Suzuki S."/>
            <person name="Worden A.Z."/>
            <person name="Zauner S."/>
            <person name="Barry K."/>
            <person name="Bell C."/>
            <person name="Bharti A.K."/>
            <person name="Crow J.A."/>
            <person name="Grimwood J."/>
            <person name="Kramer R."/>
            <person name="Lindquist E."/>
            <person name="Lucas S."/>
            <person name="Salamov A."/>
            <person name="McFadden G.I."/>
            <person name="Lane C.E."/>
            <person name="Keeling P.J."/>
            <person name="Gray M.W."/>
            <person name="Grigoriev I.V."/>
            <person name="Archibald J.M."/>
        </authorList>
    </citation>
    <scope>NUCLEOTIDE SEQUENCE</scope>
    <source>
        <strain evidence="1">CCMP2712</strain>
    </source>
</reference>
<proteinExistence type="predicted"/>
<dbReference type="RefSeq" id="XP_005841331.1">
    <property type="nucleotide sequence ID" value="XM_005841274.1"/>
</dbReference>
<dbReference type="GeneID" id="17311068"/>
<dbReference type="KEGG" id="gtt:GUITHDRAFT_149987"/>
<name>L1K0J7_GUITC</name>
<dbReference type="PaxDb" id="55529-EKX54351"/>
<dbReference type="EMBL" id="JH992967">
    <property type="protein sequence ID" value="EKX54351.1"/>
    <property type="molecule type" value="Genomic_DNA"/>
</dbReference>
<protein>
    <submittedName>
        <fullName evidence="1">Uncharacterized protein</fullName>
    </submittedName>
</protein>
<feature type="non-terminal residue" evidence="1">
    <location>
        <position position="183"/>
    </location>
</feature>
<dbReference type="AlphaFoldDB" id="L1K0J7"/>
<accession>L1K0J7</accession>
<sequence length="183" mass="19883">AMKDYQKLLKHEVKKEEQRSLSMPFLAIESPKGTPLLPTLSGISANPAHVKLSALKHQGQAHGKGKSHVAPTRFPQAETDKKAQGAEALMNQLLKNAKFQGGPWDEQEKSAVAEAPMKAAGRPHVVQHVEMPVRQQAVRVVKQAPPAPASAPVERRFPARRETDPVDVAGMLINDIGQDLGFS</sequence>
<gene>
    <name evidence="1" type="ORF">GUITHDRAFT_149987</name>
</gene>
<organism evidence="1">
    <name type="scientific">Guillardia theta (strain CCMP2712)</name>
    <name type="common">Cryptophyte</name>
    <dbReference type="NCBI Taxonomy" id="905079"/>
    <lineage>
        <taxon>Eukaryota</taxon>
        <taxon>Cryptophyceae</taxon>
        <taxon>Pyrenomonadales</taxon>
        <taxon>Geminigeraceae</taxon>
        <taxon>Guillardia</taxon>
    </lineage>
</organism>
<evidence type="ECO:0000313" key="1">
    <source>
        <dbReference type="EMBL" id="EKX54351.1"/>
    </source>
</evidence>
<dbReference type="HOGENOM" id="CLU_1478798_0_0_1"/>